<comment type="caution">
    <text evidence="1">The sequence shown here is derived from an EMBL/GenBank/DDBJ whole genome shotgun (WGS) entry which is preliminary data.</text>
</comment>
<name>A0A199P4H2_9XANT</name>
<protein>
    <recommendedName>
        <fullName evidence="3">Histidine kinase</fullName>
    </recommendedName>
</protein>
<proteinExistence type="predicted"/>
<dbReference type="InterPro" id="IPR015943">
    <property type="entry name" value="WD40/YVTN_repeat-like_dom_sf"/>
</dbReference>
<dbReference type="SUPFAM" id="SSF63829">
    <property type="entry name" value="Calcium-dependent phosphotriesterase"/>
    <property type="match status" value="1"/>
</dbReference>
<dbReference type="RefSeq" id="WP_064539238.1">
    <property type="nucleotide sequence ID" value="NZ_LWSU01000122.1"/>
</dbReference>
<dbReference type="EMBL" id="LWSU01000122">
    <property type="protein sequence ID" value="OAX55905.1"/>
    <property type="molecule type" value="Genomic_DNA"/>
</dbReference>
<dbReference type="Proteomes" id="UP000093858">
    <property type="component" value="Unassembled WGS sequence"/>
</dbReference>
<dbReference type="Gene3D" id="2.130.10.10">
    <property type="entry name" value="YVTN repeat-like/Quinoprotein amine dehydrogenase"/>
    <property type="match status" value="1"/>
</dbReference>
<reference evidence="1 2" key="1">
    <citation type="submission" date="2016-04" db="EMBL/GenBank/DDBJ databases">
        <title>Xanthomonas translucens phylogeny.</title>
        <authorList>
            <person name="Langlois P."/>
        </authorList>
    </citation>
    <scope>NUCLEOTIDE SEQUENCE [LARGE SCALE GENOMIC DNA]</scope>
    <source>
        <strain evidence="1 2">B99</strain>
    </source>
</reference>
<dbReference type="Pfam" id="PF07494">
    <property type="entry name" value="Reg_prop"/>
    <property type="match status" value="2"/>
</dbReference>
<dbReference type="InterPro" id="IPR011110">
    <property type="entry name" value="Reg_prop"/>
</dbReference>
<evidence type="ECO:0000313" key="2">
    <source>
        <dbReference type="Proteomes" id="UP000093858"/>
    </source>
</evidence>
<gene>
    <name evidence="1" type="ORF">A6R73_15305</name>
</gene>
<evidence type="ECO:0000313" key="1">
    <source>
        <dbReference type="EMBL" id="OAX55905.1"/>
    </source>
</evidence>
<sequence length="243" mass="26274">MHRYDTVRRQWLPAPAPVRGAQALARDAQHRLWAVDVDGQVLRDGDDGGGLRPLATQALPAARSLLGDRDGNLWLGSNAHGLLRIARSRIGLLNDAQQGMDRPGLPVTGDGGSGLWLDTVCGGLRHRDAPSGRLRRWALQAAPGNECVWSLHRDEAGGLWIGTVDGRVGYLPPEAQDDRAARDSDAYRSQALRLIAQWPDQLPIRARKTAATGWKAPERQLVAQPVAVETAPTKPAASWLGAL</sequence>
<accession>A0A199P4H2</accession>
<organism evidence="1 2">
    <name type="scientific">Xanthomonas graminis pv. poae</name>
    <dbReference type="NCBI Taxonomy" id="227946"/>
    <lineage>
        <taxon>Bacteria</taxon>
        <taxon>Pseudomonadati</taxon>
        <taxon>Pseudomonadota</taxon>
        <taxon>Gammaproteobacteria</taxon>
        <taxon>Lysobacterales</taxon>
        <taxon>Lysobacteraceae</taxon>
        <taxon>Xanthomonas</taxon>
        <taxon>Xanthomonas translucens group</taxon>
        <taxon>Xanthomonas graminis</taxon>
    </lineage>
</organism>
<dbReference type="AlphaFoldDB" id="A0A199P4H2"/>
<evidence type="ECO:0008006" key="3">
    <source>
        <dbReference type="Google" id="ProtNLM"/>
    </source>
</evidence>